<dbReference type="eggNOG" id="COG1262">
    <property type="taxonomic scope" value="Bacteria"/>
</dbReference>
<dbReference type="Proteomes" id="UP000000602">
    <property type="component" value="Chromosome"/>
</dbReference>
<reference evidence="3" key="1">
    <citation type="journal article" date="2004" name="Environ. Microbiol.">
        <title>The genome of Desulfotalea psychrophila, a sulfate-reducing bacterium from permanently cold Arctic sediments.</title>
        <authorList>
            <person name="Rabus R."/>
            <person name="Ruepp A."/>
            <person name="Frickey T."/>
            <person name="Rattei T."/>
            <person name="Fartmann B."/>
            <person name="Stark M."/>
            <person name="Bauer M."/>
            <person name="Zibat A."/>
            <person name="Lombardot T."/>
            <person name="Becker I."/>
            <person name="Amann J."/>
            <person name="Gellner K."/>
            <person name="Teeling H."/>
            <person name="Leuschner W.D."/>
            <person name="Gloeckner F.-O."/>
            <person name="Lupas A.N."/>
            <person name="Amann R."/>
            <person name="Klenk H.-P."/>
        </authorList>
    </citation>
    <scope>NUCLEOTIDE SEQUENCE [LARGE SCALE GENOMIC DNA]</scope>
    <source>
        <strain evidence="3">DSM 12343 / LSv54</strain>
    </source>
</reference>
<dbReference type="InterPro" id="IPR042095">
    <property type="entry name" value="SUMF_sf"/>
</dbReference>
<sequence>MKVNIMSKNISQIIIDEVTGIKFAPIAGGDFMMGSPVAEKERQAVEGPQHNVHVDDFHMACFEVTQEQYLKIMGENPSDLIRENCPADGVSWEDAQEFIKKLNAVNDSRYRLPSEAEWEYACRAHTTTRFFFGDAITIEQVNYGTKISCQNSPVGGHPANGFGLYDMHGNVFEWCEDTWHGNYEGAPADGSAWVDDSTDHKVYRGGAWNASARFVRSAYRYHRPKTFAYYNIGFRLAF</sequence>
<dbReference type="Pfam" id="PF03781">
    <property type="entry name" value="FGE-sulfatase"/>
    <property type="match status" value="1"/>
</dbReference>
<dbReference type="AlphaFoldDB" id="Q6AKT1"/>
<dbReference type="InterPro" id="IPR051043">
    <property type="entry name" value="Sulfatase_Mod_Factor_Kinase"/>
</dbReference>
<proteinExistence type="predicted"/>
<dbReference type="Gene3D" id="3.90.1580.10">
    <property type="entry name" value="paralog of FGE (formylglycine-generating enzyme)"/>
    <property type="match status" value="1"/>
</dbReference>
<name>Q6AKT1_DESPS</name>
<gene>
    <name evidence="2" type="ordered locus">DP2315</name>
</gene>
<dbReference type="PANTHER" id="PTHR23150">
    <property type="entry name" value="SULFATASE MODIFYING FACTOR 1, 2"/>
    <property type="match status" value="1"/>
</dbReference>
<organism evidence="2 3">
    <name type="scientific">Desulfotalea psychrophila (strain LSv54 / DSM 12343)</name>
    <dbReference type="NCBI Taxonomy" id="177439"/>
    <lineage>
        <taxon>Bacteria</taxon>
        <taxon>Pseudomonadati</taxon>
        <taxon>Thermodesulfobacteriota</taxon>
        <taxon>Desulfobulbia</taxon>
        <taxon>Desulfobulbales</taxon>
        <taxon>Desulfocapsaceae</taxon>
        <taxon>Desulfotalea</taxon>
    </lineage>
</organism>
<dbReference type="KEGG" id="dps:DP2315"/>
<dbReference type="InterPro" id="IPR005532">
    <property type="entry name" value="SUMF_dom"/>
</dbReference>
<dbReference type="PANTHER" id="PTHR23150:SF19">
    <property type="entry name" value="FORMYLGLYCINE-GENERATING ENZYME"/>
    <property type="match status" value="1"/>
</dbReference>
<accession>Q6AKT1</accession>
<protein>
    <recommendedName>
        <fullName evidence="1">Sulfatase-modifying factor enzyme-like domain-containing protein</fullName>
    </recommendedName>
</protein>
<dbReference type="STRING" id="177439.DP2315"/>
<dbReference type="HOGENOM" id="CLU_012431_2_4_7"/>
<evidence type="ECO:0000259" key="1">
    <source>
        <dbReference type="Pfam" id="PF03781"/>
    </source>
</evidence>
<dbReference type="InterPro" id="IPR016187">
    <property type="entry name" value="CTDL_fold"/>
</dbReference>
<evidence type="ECO:0000313" key="3">
    <source>
        <dbReference type="Proteomes" id="UP000000602"/>
    </source>
</evidence>
<dbReference type="EMBL" id="CR522870">
    <property type="protein sequence ID" value="CAG37044.1"/>
    <property type="molecule type" value="Genomic_DNA"/>
</dbReference>
<keyword evidence="3" id="KW-1185">Reference proteome</keyword>
<feature type="domain" description="Sulfatase-modifying factor enzyme-like" evidence="1">
    <location>
        <begin position="25"/>
        <end position="237"/>
    </location>
</feature>
<dbReference type="SUPFAM" id="SSF56436">
    <property type="entry name" value="C-type lectin-like"/>
    <property type="match status" value="1"/>
</dbReference>
<evidence type="ECO:0000313" key="2">
    <source>
        <dbReference type="EMBL" id="CAG37044.1"/>
    </source>
</evidence>
<dbReference type="GO" id="GO:0120147">
    <property type="term" value="F:formylglycine-generating oxidase activity"/>
    <property type="evidence" value="ECO:0007669"/>
    <property type="project" value="TreeGrafter"/>
</dbReference>